<dbReference type="EMBL" id="FULE01000037">
    <property type="protein sequence ID" value="SJN58344.1"/>
    <property type="molecule type" value="Genomic_DNA"/>
</dbReference>
<sequence>MKKVIYSTMLIVSLGGCGGSDGGSNPLVNYQSNGLGFSDITNGFDISVHLYNQLNEDQIEKDNATVTFDINNNSTFDDGDIRIKVGNTSGIPNIYYESGWTVGDFIVEYNKAGTILSVRPNSGVIVGGNNILTNDIGSVSYRLTTFNDTFVSNHLIFRINRAFTSSDADAPLIKQSLNNISSATPFNIEFSDGVSSADYIPGKDVFSQGTFSDNKNDYTGNNNQVDLKSINISNI</sequence>
<organism evidence="1 2">
    <name type="scientific">Vibrio ruber (strain DSM 16370 / JCM 11486 / BCRC 17186 / CECT 7878 / LMG 23124 / VR1)</name>
    <dbReference type="NCBI Taxonomy" id="1123498"/>
    <lineage>
        <taxon>Bacteria</taxon>
        <taxon>Pseudomonadati</taxon>
        <taxon>Pseudomonadota</taxon>
        <taxon>Gammaproteobacteria</taxon>
        <taxon>Vibrionales</taxon>
        <taxon>Vibrionaceae</taxon>
        <taxon>Vibrio</taxon>
    </lineage>
</organism>
<name>A0A1R4LPY6_VIBR1</name>
<evidence type="ECO:0000313" key="2">
    <source>
        <dbReference type="Proteomes" id="UP000188276"/>
    </source>
</evidence>
<dbReference type="RefSeq" id="WP_077336727.1">
    <property type="nucleotide sequence ID" value="NZ_FULE01000037.1"/>
</dbReference>
<evidence type="ECO:0008006" key="3">
    <source>
        <dbReference type="Google" id="ProtNLM"/>
    </source>
</evidence>
<dbReference type="PROSITE" id="PS51257">
    <property type="entry name" value="PROKAR_LIPOPROTEIN"/>
    <property type="match status" value="1"/>
</dbReference>
<gene>
    <name evidence="1" type="ORF">VR7878_02791</name>
</gene>
<evidence type="ECO:0000313" key="1">
    <source>
        <dbReference type="EMBL" id="SJN58344.1"/>
    </source>
</evidence>
<reference evidence="2" key="1">
    <citation type="submission" date="2017-02" db="EMBL/GenBank/DDBJ databases">
        <authorList>
            <person name="Rodrigo-Torres L."/>
            <person name="Arahal R.D."/>
            <person name="Lucena T."/>
        </authorList>
    </citation>
    <scope>NUCLEOTIDE SEQUENCE [LARGE SCALE GENOMIC DNA]</scope>
    <source>
        <strain evidence="2">CECT 7878</strain>
    </source>
</reference>
<proteinExistence type="predicted"/>
<dbReference type="Proteomes" id="UP000188276">
    <property type="component" value="Unassembled WGS sequence"/>
</dbReference>
<keyword evidence="2" id="KW-1185">Reference proteome</keyword>
<protein>
    <recommendedName>
        <fullName evidence="3">Lipoprotein</fullName>
    </recommendedName>
</protein>
<accession>A0A1R4LPY6</accession>
<dbReference type="OrthoDB" id="5860270at2"/>
<dbReference type="AlphaFoldDB" id="A0A1R4LPY6"/>